<evidence type="ECO:0000313" key="3">
    <source>
        <dbReference type="Proteomes" id="UP001497472"/>
    </source>
</evidence>
<sequence length="95" mass="10866">MSDRRAPHVERPRLTGALVCGSRRTRSRGARSAVVFELIRLMADRPLEIGYLGKVLLRRETKRRRKSNRPLERRPSKNAGPVRARVAICLSCTRC</sequence>
<comment type="caution">
    <text evidence="2">The sequence shown here is derived from an EMBL/GenBank/DDBJ whole genome shotgun (WGS) entry which is preliminary data.</text>
</comment>
<proteinExistence type="predicted"/>
<dbReference type="EMBL" id="CAVLEF010000079">
    <property type="protein sequence ID" value="CAK1550170.1"/>
    <property type="molecule type" value="Genomic_DNA"/>
</dbReference>
<evidence type="ECO:0000256" key="1">
    <source>
        <dbReference type="SAM" id="MobiDB-lite"/>
    </source>
</evidence>
<organism evidence="2 3">
    <name type="scientific">Leptosia nina</name>
    <dbReference type="NCBI Taxonomy" id="320188"/>
    <lineage>
        <taxon>Eukaryota</taxon>
        <taxon>Metazoa</taxon>
        <taxon>Ecdysozoa</taxon>
        <taxon>Arthropoda</taxon>
        <taxon>Hexapoda</taxon>
        <taxon>Insecta</taxon>
        <taxon>Pterygota</taxon>
        <taxon>Neoptera</taxon>
        <taxon>Endopterygota</taxon>
        <taxon>Lepidoptera</taxon>
        <taxon>Glossata</taxon>
        <taxon>Ditrysia</taxon>
        <taxon>Papilionoidea</taxon>
        <taxon>Pieridae</taxon>
        <taxon>Pierinae</taxon>
        <taxon>Leptosia</taxon>
    </lineage>
</organism>
<reference evidence="2 3" key="1">
    <citation type="submission" date="2023-11" db="EMBL/GenBank/DDBJ databases">
        <authorList>
            <person name="Okamura Y."/>
        </authorList>
    </citation>
    <scope>NUCLEOTIDE SEQUENCE [LARGE SCALE GENOMIC DNA]</scope>
</reference>
<gene>
    <name evidence="2" type="ORF">LNINA_LOCUS9408</name>
</gene>
<keyword evidence="3" id="KW-1185">Reference proteome</keyword>
<accession>A0AAV1JNI1</accession>
<dbReference type="Proteomes" id="UP001497472">
    <property type="component" value="Unassembled WGS sequence"/>
</dbReference>
<name>A0AAV1JNI1_9NEOP</name>
<evidence type="ECO:0000313" key="2">
    <source>
        <dbReference type="EMBL" id="CAK1550170.1"/>
    </source>
</evidence>
<feature type="region of interest" description="Disordered" evidence="1">
    <location>
        <begin position="62"/>
        <end position="81"/>
    </location>
</feature>
<protein>
    <submittedName>
        <fullName evidence="2">Uncharacterized protein</fullName>
    </submittedName>
</protein>
<dbReference type="AlphaFoldDB" id="A0AAV1JNI1"/>